<gene>
    <name evidence="4" type="ORF">MMAB1_0398</name>
</gene>
<evidence type="ECO:0000313" key="4">
    <source>
        <dbReference type="EMBL" id="CVK31615.1"/>
    </source>
</evidence>
<dbReference type="AlphaFoldDB" id="A0A0X3BJD1"/>
<evidence type="ECO:0000259" key="3">
    <source>
        <dbReference type="Pfam" id="PF03703"/>
    </source>
</evidence>
<feature type="compositionally biased region" description="Basic and acidic residues" evidence="1">
    <location>
        <begin position="181"/>
        <end position="195"/>
    </location>
</feature>
<evidence type="ECO:0000256" key="2">
    <source>
        <dbReference type="SAM" id="Phobius"/>
    </source>
</evidence>
<dbReference type="EMBL" id="LT158599">
    <property type="protein sequence ID" value="CVK31615.1"/>
    <property type="molecule type" value="Genomic_DNA"/>
</dbReference>
<feature type="compositionally biased region" description="Gly residues" evidence="1">
    <location>
        <begin position="163"/>
        <end position="177"/>
    </location>
</feature>
<organism evidence="4 5">
    <name type="scientific">Methanoculleus bourgensis</name>
    <dbReference type="NCBI Taxonomy" id="83986"/>
    <lineage>
        <taxon>Archaea</taxon>
        <taxon>Methanobacteriati</taxon>
        <taxon>Methanobacteriota</taxon>
        <taxon>Stenosarchaea group</taxon>
        <taxon>Methanomicrobia</taxon>
        <taxon>Methanomicrobiales</taxon>
        <taxon>Methanomicrobiaceae</taxon>
        <taxon>Methanoculleus</taxon>
    </lineage>
</organism>
<dbReference type="Pfam" id="PF03703">
    <property type="entry name" value="bPH_2"/>
    <property type="match status" value="1"/>
</dbReference>
<feature type="domain" description="YdbS-like PH" evidence="3">
    <location>
        <begin position="72"/>
        <end position="152"/>
    </location>
</feature>
<dbReference type="InterPro" id="IPR005182">
    <property type="entry name" value="YdbS-like_PH"/>
</dbReference>
<keyword evidence="2" id="KW-0812">Transmembrane</keyword>
<dbReference type="Proteomes" id="UP000069850">
    <property type="component" value="Chromosome 1"/>
</dbReference>
<sequence length="195" mass="21265">MPLTPVRIGEAFGPAPQYRSYLYVYLTLTIVIFVLPWLVPAILAAPAVVAAVTGVPILGIVLFTLYWIPLYYRSISYRLTVTEITWQRGVWFRQTGIVPYNRITNVDIAQGPLMRFFSFSALRVQTAGYSAQARAEIVLNGIEDAGDLQEKIMGFVRRGGPVGSAAGGSRRGFGGTPGDPEAARRPGGEVGDHFT</sequence>
<accession>A0A0X3BJD1</accession>
<proteinExistence type="predicted"/>
<dbReference type="RefSeq" id="WP_238320614.1">
    <property type="nucleotide sequence ID" value="NZ_LT158599.1"/>
</dbReference>
<dbReference type="GeneID" id="27136481"/>
<name>A0A0X3BJD1_9EURY</name>
<feature type="region of interest" description="Disordered" evidence="1">
    <location>
        <begin position="163"/>
        <end position="195"/>
    </location>
</feature>
<reference evidence="4 5" key="1">
    <citation type="submission" date="2016-01" db="EMBL/GenBank/DDBJ databases">
        <authorList>
            <person name="Manzoor S."/>
        </authorList>
    </citation>
    <scope>NUCLEOTIDE SEQUENCE [LARGE SCALE GENOMIC DNA]</scope>
    <source>
        <strain evidence="4">Methanoculleus sp MAB1</strain>
    </source>
</reference>
<dbReference type="PANTHER" id="PTHR34473">
    <property type="entry name" value="UPF0699 TRANSMEMBRANE PROTEIN YDBS"/>
    <property type="match status" value="1"/>
</dbReference>
<evidence type="ECO:0000256" key="1">
    <source>
        <dbReference type="SAM" id="MobiDB-lite"/>
    </source>
</evidence>
<feature type="transmembrane region" description="Helical" evidence="2">
    <location>
        <begin position="21"/>
        <end position="39"/>
    </location>
</feature>
<evidence type="ECO:0000313" key="5">
    <source>
        <dbReference type="Proteomes" id="UP000069850"/>
    </source>
</evidence>
<protein>
    <submittedName>
        <fullName evidence="4">Membrane-flanked domain protein</fullName>
    </submittedName>
</protein>
<keyword evidence="2" id="KW-1133">Transmembrane helix</keyword>
<dbReference type="PANTHER" id="PTHR34473:SF2">
    <property type="entry name" value="UPF0699 TRANSMEMBRANE PROTEIN YDBT"/>
    <property type="match status" value="1"/>
</dbReference>
<feature type="transmembrane region" description="Helical" evidence="2">
    <location>
        <begin position="45"/>
        <end position="68"/>
    </location>
</feature>
<dbReference type="KEGG" id="mema:MMAB1_0398"/>
<keyword evidence="2" id="KW-0472">Membrane</keyword>